<protein>
    <submittedName>
        <fullName evidence="2">Uncharacterized protein</fullName>
    </submittedName>
</protein>
<reference evidence="2 3" key="1">
    <citation type="submission" date="2023-05" db="EMBL/GenBank/DDBJ databases">
        <title>B98-5 Cell Line De Novo Hybrid Assembly: An Optical Mapping Approach.</title>
        <authorList>
            <person name="Kananen K."/>
            <person name="Auerbach J.A."/>
            <person name="Kautto E."/>
            <person name="Blachly J.S."/>
        </authorList>
    </citation>
    <scope>NUCLEOTIDE SEQUENCE [LARGE SCALE GENOMIC DNA]</scope>
    <source>
        <strain evidence="2">B95-8</strain>
        <tissue evidence="2">Cell line</tissue>
    </source>
</reference>
<name>A0ABQ9UGJ8_SAGOE</name>
<comment type="caution">
    <text evidence="2">The sequence shown here is derived from an EMBL/GenBank/DDBJ whole genome shotgun (WGS) entry which is preliminary data.</text>
</comment>
<accession>A0ABQ9UGJ8</accession>
<dbReference type="Proteomes" id="UP001266305">
    <property type="component" value="Unassembled WGS sequence"/>
</dbReference>
<keyword evidence="3" id="KW-1185">Reference proteome</keyword>
<evidence type="ECO:0000256" key="1">
    <source>
        <dbReference type="SAM" id="MobiDB-lite"/>
    </source>
</evidence>
<gene>
    <name evidence="2" type="ORF">P7K49_025248</name>
</gene>
<dbReference type="EMBL" id="JASSZA010000012">
    <property type="protein sequence ID" value="KAK2096214.1"/>
    <property type="molecule type" value="Genomic_DNA"/>
</dbReference>
<organism evidence="2 3">
    <name type="scientific">Saguinus oedipus</name>
    <name type="common">Cotton-top tamarin</name>
    <name type="synonym">Oedipomidas oedipus</name>
    <dbReference type="NCBI Taxonomy" id="9490"/>
    <lineage>
        <taxon>Eukaryota</taxon>
        <taxon>Metazoa</taxon>
        <taxon>Chordata</taxon>
        <taxon>Craniata</taxon>
        <taxon>Vertebrata</taxon>
        <taxon>Euteleostomi</taxon>
        <taxon>Mammalia</taxon>
        <taxon>Eutheria</taxon>
        <taxon>Euarchontoglires</taxon>
        <taxon>Primates</taxon>
        <taxon>Haplorrhini</taxon>
        <taxon>Platyrrhini</taxon>
        <taxon>Cebidae</taxon>
        <taxon>Callitrichinae</taxon>
        <taxon>Saguinus</taxon>
    </lineage>
</organism>
<sequence length="208" mass="22640">MAAPVAGRGARDFREARTLRLTSEVALEAVSAVELVEDENEEEAAAGRAQSFAHDARVRFLGGRLEMILGFTEEKWSQYLESEDNRQVLEEFLESTSPACLGFSVSAAGRLVASQGVRDDGPGDLPLSPAPSAKRIPRGRQPSRTPLDSRGALTRALQTWLEVPILRLAGLRPTCTHSAVRPLLVSFLEGQSFFVSDRESPVEPVRLG</sequence>
<evidence type="ECO:0000313" key="3">
    <source>
        <dbReference type="Proteomes" id="UP001266305"/>
    </source>
</evidence>
<proteinExistence type="predicted"/>
<evidence type="ECO:0000313" key="2">
    <source>
        <dbReference type="EMBL" id="KAK2096214.1"/>
    </source>
</evidence>
<feature type="region of interest" description="Disordered" evidence="1">
    <location>
        <begin position="115"/>
        <end position="149"/>
    </location>
</feature>